<dbReference type="InterPro" id="IPR012912">
    <property type="entry name" value="Plasmid_pRiA4b_Orf3-like"/>
</dbReference>
<protein>
    <recommendedName>
        <fullName evidence="5">MYND-type domain-containing protein</fullName>
    </recommendedName>
</protein>
<dbReference type="Gene3D" id="6.10.140.2220">
    <property type="match status" value="1"/>
</dbReference>
<evidence type="ECO:0000256" key="1">
    <source>
        <dbReference type="ARBA" id="ARBA00022723"/>
    </source>
</evidence>
<dbReference type="STRING" id="97359.A0A550C410"/>
<dbReference type="Pfam" id="PF07929">
    <property type="entry name" value="PRiA4_ORF3"/>
    <property type="match status" value="1"/>
</dbReference>
<dbReference type="Proteomes" id="UP000320762">
    <property type="component" value="Unassembled WGS sequence"/>
</dbReference>
<dbReference type="SUPFAM" id="SSF144232">
    <property type="entry name" value="HIT/MYND zinc finger-like"/>
    <property type="match status" value="1"/>
</dbReference>
<evidence type="ECO:0000313" key="6">
    <source>
        <dbReference type="EMBL" id="TRM59456.1"/>
    </source>
</evidence>
<dbReference type="Gene3D" id="3.10.290.30">
    <property type="entry name" value="MM3350-like"/>
    <property type="match status" value="1"/>
</dbReference>
<dbReference type="SUPFAM" id="SSF159941">
    <property type="entry name" value="MM3350-like"/>
    <property type="match status" value="1"/>
</dbReference>
<evidence type="ECO:0000256" key="2">
    <source>
        <dbReference type="ARBA" id="ARBA00022771"/>
    </source>
</evidence>
<evidence type="ECO:0000313" key="7">
    <source>
        <dbReference type="Proteomes" id="UP000320762"/>
    </source>
</evidence>
<keyword evidence="3" id="KW-0862">Zinc</keyword>
<evidence type="ECO:0000256" key="4">
    <source>
        <dbReference type="PROSITE-ProRule" id="PRU00134"/>
    </source>
</evidence>
<dbReference type="AlphaFoldDB" id="A0A550C410"/>
<gene>
    <name evidence="6" type="ORF">BD626DRAFT_155108</name>
</gene>
<keyword evidence="1" id="KW-0479">Metal-binding</keyword>
<dbReference type="InterPro" id="IPR002893">
    <property type="entry name" value="Znf_MYND"/>
</dbReference>
<evidence type="ECO:0000259" key="5">
    <source>
        <dbReference type="PROSITE" id="PS50865"/>
    </source>
</evidence>
<dbReference type="InterPro" id="IPR024047">
    <property type="entry name" value="MM3350-like_sf"/>
</dbReference>
<organism evidence="6 7">
    <name type="scientific">Schizophyllum amplum</name>
    <dbReference type="NCBI Taxonomy" id="97359"/>
    <lineage>
        <taxon>Eukaryota</taxon>
        <taxon>Fungi</taxon>
        <taxon>Dikarya</taxon>
        <taxon>Basidiomycota</taxon>
        <taxon>Agaricomycotina</taxon>
        <taxon>Agaricomycetes</taxon>
        <taxon>Agaricomycetidae</taxon>
        <taxon>Agaricales</taxon>
        <taxon>Schizophyllaceae</taxon>
        <taxon>Schizophyllum</taxon>
    </lineage>
</organism>
<feature type="domain" description="MYND-type" evidence="5">
    <location>
        <begin position="20"/>
        <end position="57"/>
    </location>
</feature>
<reference evidence="6 7" key="1">
    <citation type="journal article" date="2019" name="New Phytol.">
        <title>Comparative genomics reveals unique wood-decay strategies and fruiting body development in the Schizophyllaceae.</title>
        <authorList>
            <person name="Almasi E."/>
            <person name="Sahu N."/>
            <person name="Krizsan K."/>
            <person name="Balint B."/>
            <person name="Kovacs G.M."/>
            <person name="Kiss B."/>
            <person name="Cseklye J."/>
            <person name="Drula E."/>
            <person name="Henrissat B."/>
            <person name="Nagy I."/>
            <person name="Chovatia M."/>
            <person name="Adam C."/>
            <person name="LaButti K."/>
            <person name="Lipzen A."/>
            <person name="Riley R."/>
            <person name="Grigoriev I.V."/>
            <person name="Nagy L.G."/>
        </authorList>
    </citation>
    <scope>NUCLEOTIDE SEQUENCE [LARGE SCALE GENOMIC DNA]</scope>
    <source>
        <strain evidence="6 7">NL-1724</strain>
    </source>
</reference>
<sequence length="201" mass="23411">MPIPLIPEHRDRTRCRWMLCHNEGTKECIGCIGATPRAKYCSRKCQTQDWSFHKKYCGKKVYTFKIKLLGSKDPVIKRTVDVPAWFTFQELHFVIQYAFGPWQQYHQHQFSFHSAPPGRGGATHMAPDTELLRVIADEDEHNEAYRVRRLAVLKEKEVRLFDVYGSEGRHRAQVDVYGDVLPMIYTYDFKIRTTGSTLSPS</sequence>
<dbReference type="GO" id="GO:0008270">
    <property type="term" value="F:zinc ion binding"/>
    <property type="evidence" value="ECO:0007669"/>
    <property type="project" value="UniProtKB-KW"/>
</dbReference>
<dbReference type="OrthoDB" id="407198at2759"/>
<dbReference type="EMBL" id="VDMD01000028">
    <property type="protein sequence ID" value="TRM59456.1"/>
    <property type="molecule type" value="Genomic_DNA"/>
</dbReference>
<keyword evidence="2 4" id="KW-0863">Zinc-finger</keyword>
<keyword evidence="7" id="KW-1185">Reference proteome</keyword>
<evidence type="ECO:0000256" key="3">
    <source>
        <dbReference type="ARBA" id="ARBA00022833"/>
    </source>
</evidence>
<accession>A0A550C410</accession>
<dbReference type="PROSITE" id="PS50865">
    <property type="entry name" value="ZF_MYND_2"/>
    <property type="match status" value="1"/>
</dbReference>
<comment type="caution">
    <text evidence="6">The sequence shown here is derived from an EMBL/GenBank/DDBJ whole genome shotgun (WGS) entry which is preliminary data.</text>
</comment>
<proteinExistence type="predicted"/>
<name>A0A550C410_9AGAR</name>
<dbReference type="Pfam" id="PF01753">
    <property type="entry name" value="zf-MYND"/>
    <property type="match status" value="1"/>
</dbReference>